<proteinExistence type="predicted"/>
<keyword evidence="1" id="KW-0732">Signal</keyword>
<dbReference type="EMBL" id="JAIUJS010000003">
    <property type="protein sequence ID" value="MCA0152881.1"/>
    <property type="molecule type" value="Genomic_DNA"/>
</dbReference>
<name>A0ABS7XZ34_9FLAO</name>
<comment type="caution">
    <text evidence="2">The sequence shown here is derived from an EMBL/GenBank/DDBJ whole genome shotgun (WGS) entry which is preliminary data.</text>
</comment>
<accession>A0ABS7XZ34</accession>
<protein>
    <recommendedName>
        <fullName evidence="4">VWFA domain-containing protein</fullName>
    </recommendedName>
</protein>
<organism evidence="2 3">
    <name type="scientific">Winogradskyella vincentii</name>
    <dbReference type="NCBI Taxonomy" id="2877122"/>
    <lineage>
        <taxon>Bacteria</taxon>
        <taxon>Pseudomonadati</taxon>
        <taxon>Bacteroidota</taxon>
        <taxon>Flavobacteriia</taxon>
        <taxon>Flavobacteriales</taxon>
        <taxon>Flavobacteriaceae</taxon>
        <taxon>Winogradskyella</taxon>
    </lineage>
</organism>
<gene>
    <name evidence="2" type="ORF">LBV24_06610</name>
</gene>
<evidence type="ECO:0000256" key="1">
    <source>
        <dbReference type="SAM" id="SignalP"/>
    </source>
</evidence>
<reference evidence="3" key="1">
    <citation type="submission" date="2023-07" db="EMBL/GenBank/DDBJ databases">
        <authorList>
            <person name="Yue Y."/>
        </authorList>
    </citation>
    <scope>NUCLEOTIDE SEQUENCE [LARGE SCALE GENOMIC DNA]</scope>
    <source>
        <strain evidence="3">2Y89</strain>
    </source>
</reference>
<keyword evidence="3" id="KW-1185">Reference proteome</keyword>
<evidence type="ECO:0008006" key="4">
    <source>
        <dbReference type="Google" id="ProtNLM"/>
    </source>
</evidence>
<feature type="chain" id="PRO_5045365185" description="VWFA domain-containing protein" evidence="1">
    <location>
        <begin position="20"/>
        <end position="205"/>
    </location>
</feature>
<sequence length="205" mass="23114">MKTLFHFIIVLTIFSTSFAQQQNIETKSVVIENLISFMVDEYSISSDSIPKRNITFLIETYADRFNAEDGVMIKQAFKIMSNRLTEEDHVSIVTYSKLGGVVLNHCNAKNTKKLLYGVENYSSSINYVEDDGTEVAYRIAKENFTEETENSVVMVRIPNTPKTKSLQNKATKVTDDNSTNKSKNNNAVVLTAIALLPEIIKIIKD</sequence>
<dbReference type="Proteomes" id="UP001198402">
    <property type="component" value="Unassembled WGS sequence"/>
</dbReference>
<evidence type="ECO:0000313" key="3">
    <source>
        <dbReference type="Proteomes" id="UP001198402"/>
    </source>
</evidence>
<feature type="signal peptide" evidence="1">
    <location>
        <begin position="1"/>
        <end position="19"/>
    </location>
</feature>
<dbReference type="RefSeq" id="WP_224477810.1">
    <property type="nucleotide sequence ID" value="NZ_JAIUJS010000003.1"/>
</dbReference>
<evidence type="ECO:0000313" key="2">
    <source>
        <dbReference type="EMBL" id="MCA0152881.1"/>
    </source>
</evidence>